<protein>
    <submittedName>
        <fullName evidence="2">Uncharacterized protein</fullName>
    </submittedName>
</protein>
<dbReference type="OrthoDB" id="770741at2"/>
<gene>
    <name evidence="2" type="ORF">FK004_18900</name>
</gene>
<dbReference type="PROSITE" id="PS51257">
    <property type="entry name" value="PROKAR_LIPOPROTEIN"/>
    <property type="match status" value="1"/>
</dbReference>
<feature type="region of interest" description="Disordered" evidence="1">
    <location>
        <begin position="28"/>
        <end position="48"/>
    </location>
</feature>
<dbReference type="KEGG" id="fki:FK004_18900"/>
<keyword evidence="3" id="KW-1185">Reference proteome</keyword>
<dbReference type="Proteomes" id="UP000244677">
    <property type="component" value="Chromosome"/>
</dbReference>
<name>A0A2S1LTS0_9FLAO</name>
<organism evidence="2 3">
    <name type="scientific">Flavobacterium kingsejongi</name>
    <dbReference type="NCBI Taxonomy" id="1678728"/>
    <lineage>
        <taxon>Bacteria</taxon>
        <taxon>Pseudomonadati</taxon>
        <taxon>Bacteroidota</taxon>
        <taxon>Flavobacteriia</taxon>
        <taxon>Flavobacteriales</taxon>
        <taxon>Flavobacteriaceae</taxon>
        <taxon>Flavobacterium</taxon>
    </lineage>
</organism>
<dbReference type="RefSeq" id="WP_108738627.1">
    <property type="nucleotide sequence ID" value="NZ_CP020919.1"/>
</dbReference>
<dbReference type="EMBL" id="CP020919">
    <property type="protein sequence ID" value="AWG27139.1"/>
    <property type="molecule type" value="Genomic_DNA"/>
</dbReference>
<dbReference type="AlphaFoldDB" id="A0A2S1LTS0"/>
<reference evidence="2 3" key="1">
    <citation type="submission" date="2017-04" db="EMBL/GenBank/DDBJ databases">
        <title>Complete genome sequence of Flavobacterium kingsejong AJ004.</title>
        <authorList>
            <person name="Lee P.C."/>
        </authorList>
    </citation>
    <scope>NUCLEOTIDE SEQUENCE [LARGE SCALE GENOMIC DNA]</scope>
    <source>
        <strain evidence="2 3">AJ004</strain>
    </source>
</reference>
<accession>A0A2S1LTS0</accession>
<evidence type="ECO:0000313" key="2">
    <source>
        <dbReference type="EMBL" id="AWG27139.1"/>
    </source>
</evidence>
<proteinExistence type="predicted"/>
<sequence length="243" mass="27977">MRIPTLFLASALTMALIACTDKKETTAIPEESVSDTLSNATETKRPEAQIESDTVTFVQYNDDGDYFFMLVQKNNSSYPLIYDWENSGAYDFHRGDVLQVTWKNDTITIAGDNESRELAAKALTARKIKDGAVSKFRKQHPNPMKYTYTEDLTDSFRDKLYLLTEYYIANSKDPLVTLVTKNPKAAIQYSIEKQQRDSKEYYAIGISNETSENKAVFHWLYIDPEEMIIYDYDLPNDKLLFFP</sequence>
<evidence type="ECO:0000313" key="3">
    <source>
        <dbReference type="Proteomes" id="UP000244677"/>
    </source>
</evidence>
<evidence type="ECO:0000256" key="1">
    <source>
        <dbReference type="SAM" id="MobiDB-lite"/>
    </source>
</evidence>